<keyword evidence="1" id="KW-0812">Transmembrane</keyword>
<dbReference type="EMBL" id="RSCK01000077">
    <property type="protein sequence ID" value="RUT05383.1"/>
    <property type="molecule type" value="Genomic_DNA"/>
</dbReference>
<comment type="caution">
    <text evidence="2">The sequence shown here is derived from an EMBL/GenBank/DDBJ whole genome shotgun (WGS) entry which is preliminary data.</text>
</comment>
<dbReference type="Proteomes" id="UP000282574">
    <property type="component" value="Unassembled WGS sequence"/>
</dbReference>
<evidence type="ECO:0000313" key="2">
    <source>
        <dbReference type="EMBL" id="RUT05383.1"/>
    </source>
</evidence>
<sequence length="136" mass="15562">MPIEGRNMDNKADFLKQHVAQTQIVREVKLSEQTVNETKSPQFNTSDLLMLLGPIGFIMGWTILFLMLSKIGVAARDELLFTIKRFQKVPCRNCQYFTNNPYLKCAVNPCAVLTEEALKCSDYRPAEKVEELDDED</sequence>
<keyword evidence="1" id="KW-0472">Membrane</keyword>
<gene>
    <name evidence="2" type="ORF">DSM107010_55360</name>
</gene>
<accession>A0AB37UC44</accession>
<evidence type="ECO:0000313" key="3">
    <source>
        <dbReference type="Proteomes" id="UP000282574"/>
    </source>
</evidence>
<name>A0AB37UC44_9CYAN</name>
<organism evidence="2 3">
    <name type="scientific">Chroococcidiopsis cubana SAG 39.79</name>
    <dbReference type="NCBI Taxonomy" id="388085"/>
    <lineage>
        <taxon>Bacteria</taxon>
        <taxon>Bacillati</taxon>
        <taxon>Cyanobacteriota</taxon>
        <taxon>Cyanophyceae</taxon>
        <taxon>Chroococcidiopsidales</taxon>
        <taxon>Chroococcidiopsidaceae</taxon>
        <taxon>Chroococcidiopsis</taxon>
    </lineage>
</organism>
<reference evidence="2 3" key="1">
    <citation type="journal article" date="2019" name="Genome Biol. Evol.">
        <title>Day and night: Metabolic profiles and evolutionary relationships of six axenic non-marine cyanobacteria.</title>
        <authorList>
            <person name="Will S.E."/>
            <person name="Henke P."/>
            <person name="Boedeker C."/>
            <person name="Huang S."/>
            <person name="Brinkmann H."/>
            <person name="Rohde M."/>
            <person name="Jarek M."/>
            <person name="Friedl T."/>
            <person name="Seufert S."/>
            <person name="Schumacher M."/>
            <person name="Overmann J."/>
            <person name="Neumann-Schaal M."/>
            <person name="Petersen J."/>
        </authorList>
    </citation>
    <scope>NUCLEOTIDE SEQUENCE [LARGE SCALE GENOMIC DNA]</scope>
    <source>
        <strain evidence="2 3">SAG 39.79</strain>
    </source>
</reference>
<evidence type="ECO:0000256" key="1">
    <source>
        <dbReference type="SAM" id="Phobius"/>
    </source>
</evidence>
<feature type="transmembrane region" description="Helical" evidence="1">
    <location>
        <begin position="48"/>
        <end position="68"/>
    </location>
</feature>
<protein>
    <submittedName>
        <fullName evidence="2">Uncharacterized protein</fullName>
    </submittedName>
</protein>
<proteinExistence type="predicted"/>
<keyword evidence="3" id="KW-1185">Reference proteome</keyword>
<keyword evidence="1" id="KW-1133">Transmembrane helix</keyword>
<dbReference type="AlphaFoldDB" id="A0AB37UC44"/>